<evidence type="ECO:0008006" key="2">
    <source>
        <dbReference type="Google" id="ProtNLM"/>
    </source>
</evidence>
<dbReference type="AlphaFoldDB" id="A0A699SU04"/>
<protein>
    <recommendedName>
        <fullName evidence="2">Glutamic acid-rich protein-like</fullName>
    </recommendedName>
</protein>
<reference evidence="1" key="1">
    <citation type="journal article" date="2019" name="Sci. Rep.">
        <title>Draft genome of Tanacetum cinerariifolium, the natural source of mosquito coil.</title>
        <authorList>
            <person name="Yamashiro T."/>
            <person name="Shiraishi A."/>
            <person name="Satake H."/>
            <person name="Nakayama K."/>
        </authorList>
    </citation>
    <scope>NUCLEOTIDE SEQUENCE</scope>
</reference>
<name>A0A699SU04_TANCI</name>
<gene>
    <name evidence="1" type="ORF">Tci_872742</name>
</gene>
<organism evidence="1">
    <name type="scientific">Tanacetum cinerariifolium</name>
    <name type="common">Dalmatian daisy</name>
    <name type="synonym">Chrysanthemum cinerariifolium</name>
    <dbReference type="NCBI Taxonomy" id="118510"/>
    <lineage>
        <taxon>Eukaryota</taxon>
        <taxon>Viridiplantae</taxon>
        <taxon>Streptophyta</taxon>
        <taxon>Embryophyta</taxon>
        <taxon>Tracheophyta</taxon>
        <taxon>Spermatophyta</taxon>
        <taxon>Magnoliopsida</taxon>
        <taxon>eudicotyledons</taxon>
        <taxon>Gunneridae</taxon>
        <taxon>Pentapetalae</taxon>
        <taxon>asterids</taxon>
        <taxon>campanulids</taxon>
        <taxon>Asterales</taxon>
        <taxon>Asteraceae</taxon>
        <taxon>Asteroideae</taxon>
        <taxon>Anthemideae</taxon>
        <taxon>Anthemidinae</taxon>
        <taxon>Tanacetum</taxon>
    </lineage>
</organism>
<comment type="caution">
    <text evidence="1">The sequence shown here is derived from an EMBL/GenBank/DDBJ whole genome shotgun (WGS) entry which is preliminary data.</text>
</comment>
<sequence>MTSWNEFSTAMASAVICLSKGQRFNFSRHIMGYEKPSTKLTFYKAFFSSQWKFPIHNILQSLRAKMTSWNEFSTAMASAVICLSKGQRFNFSRHIFDSLVQNVNSSSKFYMYPRFSQLIIQAQVVDLSSHTTRYISSALTQKVFANMRRVRKGCSGVETPLFENMLEIREVDAEEEVQVSAHDDVAQENVTEEIADDVAQENVTEEIADDVA</sequence>
<evidence type="ECO:0000313" key="1">
    <source>
        <dbReference type="EMBL" id="GFD00773.1"/>
    </source>
</evidence>
<accession>A0A699SU04</accession>
<dbReference type="EMBL" id="BKCJ011186995">
    <property type="protein sequence ID" value="GFD00773.1"/>
    <property type="molecule type" value="Genomic_DNA"/>
</dbReference>
<proteinExistence type="predicted"/>